<sequence length="48" mass="5282">SIGDATTNGSRKYKKIVQQRAAGAMFQHIDHTMPTISSKILIPVIEDI</sequence>
<evidence type="ECO:0000313" key="2">
    <source>
        <dbReference type="Proteomes" id="UP000887116"/>
    </source>
</evidence>
<comment type="caution">
    <text evidence="1">The sequence shown here is derived from an EMBL/GenBank/DDBJ whole genome shotgun (WGS) entry which is preliminary data.</text>
</comment>
<gene>
    <name evidence="1" type="ORF">TNCT_661521</name>
</gene>
<evidence type="ECO:0000313" key="1">
    <source>
        <dbReference type="EMBL" id="GFR17674.1"/>
    </source>
</evidence>
<feature type="non-terminal residue" evidence="1">
    <location>
        <position position="1"/>
    </location>
</feature>
<reference evidence="1" key="1">
    <citation type="submission" date="2020-07" db="EMBL/GenBank/DDBJ databases">
        <title>Multicomponent nature underlies the extraordinary mechanical properties of spider dragline silk.</title>
        <authorList>
            <person name="Kono N."/>
            <person name="Nakamura H."/>
            <person name="Mori M."/>
            <person name="Yoshida Y."/>
            <person name="Ohtoshi R."/>
            <person name="Malay A.D."/>
            <person name="Moran D.A.P."/>
            <person name="Tomita M."/>
            <person name="Numata K."/>
            <person name="Arakawa K."/>
        </authorList>
    </citation>
    <scope>NUCLEOTIDE SEQUENCE</scope>
</reference>
<dbReference type="EMBL" id="BMAO01037431">
    <property type="protein sequence ID" value="GFR17674.1"/>
    <property type="molecule type" value="Genomic_DNA"/>
</dbReference>
<keyword evidence="2" id="KW-1185">Reference proteome</keyword>
<organism evidence="1 2">
    <name type="scientific">Trichonephila clavata</name>
    <name type="common">Joro spider</name>
    <name type="synonym">Nephila clavata</name>
    <dbReference type="NCBI Taxonomy" id="2740835"/>
    <lineage>
        <taxon>Eukaryota</taxon>
        <taxon>Metazoa</taxon>
        <taxon>Ecdysozoa</taxon>
        <taxon>Arthropoda</taxon>
        <taxon>Chelicerata</taxon>
        <taxon>Arachnida</taxon>
        <taxon>Araneae</taxon>
        <taxon>Araneomorphae</taxon>
        <taxon>Entelegynae</taxon>
        <taxon>Araneoidea</taxon>
        <taxon>Nephilidae</taxon>
        <taxon>Trichonephila</taxon>
    </lineage>
</organism>
<dbReference type="AlphaFoldDB" id="A0A8X6I923"/>
<accession>A0A8X6I923</accession>
<name>A0A8X6I923_TRICU</name>
<dbReference type="Proteomes" id="UP000887116">
    <property type="component" value="Unassembled WGS sequence"/>
</dbReference>
<proteinExistence type="predicted"/>
<protein>
    <submittedName>
        <fullName evidence="1">Uncharacterized protein</fullName>
    </submittedName>
</protein>